<name>A0A7S0BNZ5_9RHOD</name>
<proteinExistence type="predicted"/>
<organism evidence="1">
    <name type="scientific">Rhodosorus marinus</name>
    <dbReference type="NCBI Taxonomy" id="101924"/>
    <lineage>
        <taxon>Eukaryota</taxon>
        <taxon>Rhodophyta</taxon>
        <taxon>Stylonematophyceae</taxon>
        <taxon>Stylonematales</taxon>
        <taxon>Stylonemataceae</taxon>
        <taxon>Rhodosorus</taxon>
    </lineage>
</organism>
<accession>A0A7S0BNZ5</accession>
<protein>
    <submittedName>
        <fullName evidence="1">Uncharacterized protein</fullName>
    </submittedName>
</protein>
<evidence type="ECO:0000313" key="1">
    <source>
        <dbReference type="EMBL" id="CAD8399431.1"/>
    </source>
</evidence>
<gene>
    <name evidence="1" type="ORF">RMAR0315_LOCUS9423</name>
</gene>
<reference evidence="1" key="1">
    <citation type="submission" date="2021-01" db="EMBL/GenBank/DDBJ databases">
        <authorList>
            <person name="Corre E."/>
            <person name="Pelletier E."/>
            <person name="Niang G."/>
            <person name="Scheremetjew M."/>
            <person name="Finn R."/>
            <person name="Kale V."/>
            <person name="Holt S."/>
            <person name="Cochrane G."/>
            <person name="Meng A."/>
            <person name="Brown T."/>
            <person name="Cohen L."/>
        </authorList>
    </citation>
    <scope>NUCLEOTIDE SEQUENCE</scope>
    <source>
        <strain evidence="1">UTEX LB 2760</strain>
    </source>
</reference>
<sequence>MWTREEKLTDLNTKIFIQKILATQQASERVTFSFRQEKGSVVHIRGQFDVFLSYYFGDQYVLIARIGSVELGHLQFERFVDSLDSRIGAEDQDPTDLYDEDSSKLLDELMSALEED</sequence>
<dbReference type="AlphaFoldDB" id="A0A7S0BNZ5"/>
<dbReference type="EMBL" id="HBEK01017264">
    <property type="protein sequence ID" value="CAD8399431.1"/>
    <property type="molecule type" value="Transcribed_RNA"/>
</dbReference>